<protein>
    <submittedName>
        <fullName evidence="1">Uncharacterized protein</fullName>
    </submittedName>
</protein>
<gene>
    <name evidence="1" type="ORF">BJX67DRAFT_307708</name>
</gene>
<accession>A0ABR4M040</accession>
<evidence type="ECO:0000313" key="1">
    <source>
        <dbReference type="EMBL" id="KAL2870124.1"/>
    </source>
</evidence>
<proteinExistence type="predicted"/>
<comment type="caution">
    <text evidence="1">The sequence shown here is derived from an EMBL/GenBank/DDBJ whole genome shotgun (WGS) entry which is preliminary data.</text>
</comment>
<dbReference type="Proteomes" id="UP001610432">
    <property type="component" value="Unassembled WGS sequence"/>
</dbReference>
<keyword evidence="2" id="KW-1185">Reference proteome</keyword>
<organism evidence="1 2">
    <name type="scientific">Aspergillus lucknowensis</name>
    <dbReference type="NCBI Taxonomy" id="176173"/>
    <lineage>
        <taxon>Eukaryota</taxon>
        <taxon>Fungi</taxon>
        <taxon>Dikarya</taxon>
        <taxon>Ascomycota</taxon>
        <taxon>Pezizomycotina</taxon>
        <taxon>Eurotiomycetes</taxon>
        <taxon>Eurotiomycetidae</taxon>
        <taxon>Eurotiales</taxon>
        <taxon>Aspergillaceae</taxon>
        <taxon>Aspergillus</taxon>
        <taxon>Aspergillus subgen. Nidulantes</taxon>
    </lineage>
</organism>
<dbReference type="RefSeq" id="XP_070889103.1">
    <property type="nucleotide sequence ID" value="XM_071027088.1"/>
</dbReference>
<name>A0ABR4M040_9EURO</name>
<dbReference type="GeneID" id="98142160"/>
<dbReference type="EMBL" id="JBFXLQ010000007">
    <property type="protein sequence ID" value="KAL2870124.1"/>
    <property type="molecule type" value="Genomic_DNA"/>
</dbReference>
<sequence length="136" mass="15245">MFILEGAGSFFFAIIAMGLLPRYIDSNSGSGRSLLTSASRRDDQRYHVSFADTPLRTILGLSSRPFRANHSCSLYKSRVGATRGRLRQPFFTQALAKFEGTQCRSSCSVDRCREEGRFRSGCGQSGILRQRPRRRG</sequence>
<reference evidence="1 2" key="1">
    <citation type="submission" date="2024-07" db="EMBL/GenBank/DDBJ databases">
        <title>Section-level genome sequencing and comparative genomics of Aspergillus sections Usti and Cavernicolus.</title>
        <authorList>
            <consortium name="Lawrence Berkeley National Laboratory"/>
            <person name="Nybo J.L."/>
            <person name="Vesth T.C."/>
            <person name="Theobald S."/>
            <person name="Frisvad J.C."/>
            <person name="Larsen T.O."/>
            <person name="Kjaerboelling I."/>
            <person name="Rothschild-Mancinelli K."/>
            <person name="Lyhne E.K."/>
            <person name="Kogle M.E."/>
            <person name="Barry K."/>
            <person name="Clum A."/>
            <person name="Na H."/>
            <person name="Ledsgaard L."/>
            <person name="Lin J."/>
            <person name="Lipzen A."/>
            <person name="Kuo A."/>
            <person name="Riley R."/>
            <person name="Mondo S."/>
            <person name="Labutti K."/>
            <person name="Haridas S."/>
            <person name="Pangalinan J."/>
            <person name="Salamov A.A."/>
            <person name="Simmons B.A."/>
            <person name="Magnuson J.K."/>
            <person name="Chen J."/>
            <person name="Drula E."/>
            <person name="Henrissat B."/>
            <person name="Wiebenga A."/>
            <person name="Lubbers R.J."/>
            <person name="Gomes A.C."/>
            <person name="Macurrencykelacurrency M.R."/>
            <person name="Stajich J."/>
            <person name="Grigoriev I.V."/>
            <person name="Mortensen U.H."/>
            <person name="De Vries R.P."/>
            <person name="Baker S.E."/>
            <person name="Andersen M.R."/>
        </authorList>
    </citation>
    <scope>NUCLEOTIDE SEQUENCE [LARGE SCALE GENOMIC DNA]</scope>
    <source>
        <strain evidence="1 2">CBS 449.75</strain>
    </source>
</reference>
<evidence type="ECO:0000313" key="2">
    <source>
        <dbReference type="Proteomes" id="UP001610432"/>
    </source>
</evidence>